<keyword evidence="8" id="KW-0406">Ion transport</keyword>
<evidence type="ECO:0000256" key="9">
    <source>
        <dbReference type="ARBA" id="ARBA00023136"/>
    </source>
</evidence>
<dbReference type="OrthoDB" id="3352408at2759"/>
<dbReference type="GO" id="GO:1990573">
    <property type="term" value="P:potassium ion import across plasma membrane"/>
    <property type="evidence" value="ECO:0007669"/>
    <property type="project" value="TreeGrafter"/>
</dbReference>
<keyword evidence="2" id="KW-1003">Cell membrane</keyword>
<evidence type="ECO:0000256" key="11">
    <source>
        <dbReference type="SAM" id="MobiDB-lite"/>
    </source>
</evidence>
<feature type="transmembrane region" description="Helical" evidence="12">
    <location>
        <begin position="1038"/>
        <end position="1055"/>
    </location>
</feature>
<dbReference type="GO" id="GO:0030007">
    <property type="term" value="P:intracellular potassium ion homeostasis"/>
    <property type="evidence" value="ECO:0007669"/>
    <property type="project" value="TreeGrafter"/>
</dbReference>
<dbReference type="GO" id="GO:0016887">
    <property type="term" value="F:ATP hydrolysis activity"/>
    <property type="evidence" value="ECO:0007669"/>
    <property type="project" value="InterPro"/>
</dbReference>
<organism evidence="14 15">
    <name type="scientific">Phytophthora boehmeriae</name>
    <dbReference type="NCBI Taxonomy" id="109152"/>
    <lineage>
        <taxon>Eukaryota</taxon>
        <taxon>Sar</taxon>
        <taxon>Stramenopiles</taxon>
        <taxon>Oomycota</taxon>
        <taxon>Peronosporomycetes</taxon>
        <taxon>Peronosporales</taxon>
        <taxon>Peronosporaceae</taxon>
        <taxon>Phytophthora</taxon>
    </lineage>
</organism>
<dbReference type="InterPro" id="IPR044492">
    <property type="entry name" value="P_typ_ATPase_HD_dom"/>
</dbReference>
<dbReference type="GO" id="GO:0006883">
    <property type="term" value="P:intracellular sodium ion homeostasis"/>
    <property type="evidence" value="ECO:0007669"/>
    <property type="project" value="TreeGrafter"/>
</dbReference>
<dbReference type="GO" id="GO:0005524">
    <property type="term" value="F:ATP binding"/>
    <property type="evidence" value="ECO:0007669"/>
    <property type="project" value="UniProtKB-KW"/>
</dbReference>
<feature type="domain" description="Cation-transporting P-type ATPase N-terminal" evidence="13">
    <location>
        <begin position="42"/>
        <end position="125"/>
    </location>
</feature>
<dbReference type="InterPro" id="IPR059000">
    <property type="entry name" value="ATPase_P-type_domA"/>
</dbReference>
<keyword evidence="5" id="KW-0067">ATP-binding</keyword>
<evidence type="ECO:0000256" key="12">
    <source>
        <dbReference type="SAM" id="Phobius"/>
    </source>
</evidence>
<protein>
    <submittedName>
        <fullName evidence="14">ATPase Na K transporting alpha</fullName>
    </submittedName>
</protein>
<evidence type="ECO:0000256" key="5">
    <source>
        <dbReference type="ARBA" id="ARBA00022840"/>
    </source>
</evidence>
<comment type="subcellular location">
    <subcellularLocation>
        <location evidence="1">Cell membrane</location>
        <topology evidence="1">Multi-pass membrane protein</topology>
    </subcellularLocation>
</comment>
<feature type="transmembrane region" description="Helical" evidence="12">
    <location>
        <begin position="330"/>
        <end position="355"/>
    </location>
</feature>
<keyword evidence="8" id="KW-0813">Transport</keyword>
<reference evidence="14" key="1">
    <citation type="submission" date="2021-02" db="EMBL/GenBank/DDBJ databases">
        <authorList>
            <person name="Palmer J.M."/>
        </authorList>
    </citation>
    <scope>NUCLEOTIDE SEQUENCE</scope>
    <source>
        <strain evidence="14">SCRP23</strain>
    </source>
</reference>
<feature type="transmembrane region" description="Helical" evidence="12">
    <location>
        <begin position="901"/>
        <end position="926"/>
    </location>
</feature>
<name>A0A8T1VS12_9STRA</name>
<keyword evidence="7 12" id="KW-1133">Transmembrane helix</keyword>
<gene>
    <name evidence="14" type="primary">CATP-1</name>
    <name evidence="14" type="ORF">PHYBOEH_010224</name>
</gene>
<dbReference type="InterPro" id="IPR050510">
    <property type="entry name" value="Cation_transp_ATPase_P-type"/>
</dbReference>
<dbReference type="Pfam" id="PF00689">
    <property type="entry name" value="Cation_ATPase_C"/>
    <property type="match status" value="1"/>
</dbReference>
<proteinExistence type="inferred from homology"/>
<dbReference type="InterPro" id="IPR018303">
    <property type="entry name" value="ATPase_P-typ_P_site"/>
</dbReference>
<evidence type="ECO:0000256" key="7">
    <source>
        <dbReference type="ARBA" id="ARBA00022989"/>
    </source>
</evidence>
<feature type="region of interest" description="Disordered" evidence="11">
    <location>
        <begin position="1"/>
        <end position="35"/>
    </location>
</feature>
<keyword evidence="6" id="KW-1278">Translocase</keyword>
<dbReference type="Pfam" id="PF13246">
    <property type="entry name" value="Cation_ATPase"/>
    <property type="match status" value="1"/>
</dbReference>
<feature type="transmembrane region" description="Helical" evidence="12">
    <location>
        <begin position="972"/>
        <end position="989"/>
    </location>
</feature>
<dbReference type="InterPro" id="IPR004014">
    <property type="entry name" value="ATPase_P-typ_cation-transptr_N"/>
</dbReference>
<dbReference type="GO" id="GO:0005886">
    <property type="term" value="C:plasma membrane"/>
    <property type="evidence" value="ECO:0007669"/>
    <property type="project" value="UniProtKB-SubCell"/>
</dbReference>
<accession>A0A8T1VS12</accession>
<dbReference type="EMBL" id="JAGDFL010000694">
    <property type="protein sequence ID" value="KAG7382833.1"/>
    <property type="molecule type" value="Genomic_DNA"/>
</dbReference>
<comment type="similarity">
    <text evidence="10">Belongs to the cation transport ATPase (P-type) (TC 3.A.3) family.</text>
</comment>
<feature type="region of interest" description="Disordered" evidence="11">
    <location>
        <begin position="445"/>
        <end position="484"/>
    </location>
</feature>
<evidence type="ECO:0000256" key="6">
    <source>
        <dbReference type="ARBA" id="ARBA00022967"/>
    </source>
</evidence>
<evidence type="ECO:0000313" key="15">
    <source>
        <dbReference type="Proteomes" id="UP000693981"/>
    </source>
</evidence>
<dbReference type="SFLD" id="SFLDG00002">
    <property type="entry name" value="C1.7:_P-type_atpase_like"/>
    <property type="match status" value="1"/>
</dbReference>
<dbReference type="GO" id="GO:1902600">
    <property type="term" value="P:proton transmembrane transport"/>
    <property type="evidence" value="ECO:0007669"/>
    <property type="project" value="TreeGrafter"/>
</dbReference>
<sequence length="1083" mass="118584">MAKSPSPTTPKNAVYIAMPPSPAKAATRDSGTPKSHVDGNRYWHAYADIDELAQKLGDSGINVGDIKKSRGLPSESIDSLRAAYGYNRLSPPARVPDWLLFLRQFLDMFMILLSAAGLLSLVAYLIDTSVSINLYLSLVLFVIVIGTCTMTFLQQRSTSKVMDSFTKMLPQKCTVVRDGKSQLIPAEELVVGDLVWVRNGDKVPADIRILHCSNLKVENSSLTGESELVSLTSKAMDANVAALECKNVAFNGSLCFDGSALSVVLSIGDSTVIGRIAKLASSTAERETTMQREVKSFVRFISFLAITMAGILFAIGVIRKKGDDVLNTFIGGFLVIIVANVPQGLPATVTSLLTITSTRMATHNIFVKRLDCVETLGSITLVATDKTGTLTKNVMTVTDTWMGRDYQRQATVDQLVIETDDVDYMNSDVAKAMLFRGATLCNRSMPEPEETTLEDTTTTPTARASRRSRGLVRGGDNARSRHSSFRVRRGIVNKRKYTGNPSDIALLRFAELQYSSEVTRAEYPLVFEIPFNSTNKWQLVIVPAPGELTMRNSYDVFMKGAPEVVITKCSTYIHMDGTESPIDDAFRADFTKAYELFGSNGRRVIAVATRRFSSEAGPDTIFSAEKNNFPQSDLCFVGMIAIMDPPRDDVPEAISKCKNAGVKVFMVTGDHPLTAQAIAHEIGLLEDDANVLELLAPPKNDKALIDSSTWSQYDSAVVHGAVIDYLSPEQFSQILRMDSIVFARTTPQHKLEIVQMSQSLGDVVGVTGDGVNDAPALKQADVGVAMGKNGSDVAREAADIVLMDDNFSSIVRGIEQGRVIFDNLKKTIAYTLTHLWPEIAPVAINLAFGVPAGMTSIQVLSIDLATELGPAISLAYEGAENDIMVRPPRKIEVDRLMSAPLLIYAYVIAGMINVTGCFLAYASVYWRHGFSLSDLYMSADDYWQDDSPVICASNGNCYDADEQVYIFEKACGSWYVALIFCQFFHVWVCKTRRTSIFEHGVFNNATMIYGTIVALSLMIIFVYVPGVQDFMGAEPADHIPWLIALGTGTTTWVYAESIKLASRKLPVDVDGVKPGFVARFLAW</sequence>
<dbReference type="FunFam" id="3.40.50.1000:FF:000083">
    <property type="entry name" value="Sodium/potassium-transporting ATPase subunit alpha"/>
    <property type="match status" value="1"/>
</dbReference>
<comment type="caution">
    <text evidence="14">The sequence shown here is derived from an EMBL/GenBank/DDBJ whole genome shotgun (WGS) entry which is preliminary data.</text>
</comment>
<dbReference type="InterPro" id="IPR006068">
    <property type="entry name" value="ATPase_P-typ_cation-transptr_C"/>
</dbReference>
<keyword evidence="4" id="KW-0547">Nucleotide-binding</keyword>
<dbReference type="AlphaFoldDB" id="A0A8T1VS12"/>
<dbReference type="PROSITE" id="PS00154">
    <property type="entry name" value="ATPASE_E1_E2"/>
    <property type="match status" value="1"/>
</dbReference>
<evidence type="ECO:0000256" key="10">
    <source>
        <dbReference type="ARBA" id="ARBA00038148"/>
    </source>
</evidence>
<evidence type="ECO:0000256" key="1">
    <source>
        <dbReference type="ARBA" id="ARBA00004651"/>
    </source>
</evidence>
<dbReference type="NCBIfam" id="TIGR01494">
    <property type="entry name" value="ATPase_P-type"/>
    <property type="match status" value="2"/>
</dbReference>
<keyword evidence="3 12" id="KW-0812">Transmembrane</keyword>
<dbReference type="SFLD" id="SFLDS00003">
    <property type="entry name" value="Haloacid_Dehalogenase"/>
    <property type="match status" value="1"/>
</dbReference>
<dbReference type="GO" id="GO:0005391">
    <property type="term" value="F:P-type sodium:potassium-exchanging transporter activity"/>
    <property type="evidence" value="ECO:0007669"/>
    <property type="project" value="TreeGrafter"/>
</dbReference>
<evidence type="ECO:0000259" key="13">
    <source>
        <dbReference type="SMART" id="SM00831"/>
    </source>
</evidence>
<dbReference type="SMART" id="SM00831">
    <property type="entry name" value="Cation_ATPase_N"/>
    <property type="match status" value="1"/>
</dbReference>
<feature type="transmembrane region" description="Helical" evidence="12">
    <location>
        <begin position="1001"/>
        <end position="1026"/>
    </location>
</feature>
<dbReference type="SFLD" id="SFLDF00027">
    <property type="entry name" value="p-type_atpase"/>
    <property type="match status" value="1"/>
</dbReference>
<evidence type="ECO:0000256" key="4">
    <source>
        <dbReference type="ARBA" id="ARBA00022741"/>
    </source>
</evidence>
<dbReference type="PANTHER" id="PTHR43294">
    <property type="entry name" value="SODIUM/POTASSIUM-TRANSPORTING ATPASE SUBUNIT ALPHA"/>
    <property type="match status" value="1"/>
</dbReference>
<feature type="transmembrane region" description="Helical" evidence="12">
    <location>
        <begin position="296"/>
        <end position="318"/>
    </location>
</feature>
<keyword evidence="15" id="KW-1185">Reference proteome</keyword>
<keyword evidence="9 12" id="KW-0472">Membrane</keyword>
<evidence type="ECO:0000256" key="3">
    <source>
        <dbReference type="ARBA" id="ARBA00022692"/>
    </source>
</evidence>
<dbReference type="Pfam" id="PF00690">
    <property type="entry name" value="Cation_ATPase_N"/>
    <property type="match status" value="1"/>
</dbReference>
<feature type="transmembrane region" description="Helical" evidence="12">
    <location>
        <begin position="105"/>
        <end position="126"/>
    </location>
</feature>
<dbReference type="GO" id="GO:0036376">
    <property type="term" value="P:sodium ion export across plasma membrane"/>
    <property type="evidence" value="ECO:0007669"/>
    <property type="project" value="TreeGrafter"/>
</dbReference>
<dbReference type="Pfam" id="PF00122">
    <property type="entry name" value="E1-E2_ATPase"/>
    <property type="match status" value="1"/>
</dbReference>
<dbReference type="FunFam" id="1.20.1110.10:FF:000095">
    <property type="entry name" value="Sodium/potassium-transporting ATPase subunit alpha-1"/>
    <property type="match status" value="1"/>
</dbReference>
<evidence type="ECO:0000256" key="8">
    <source>
        <dbReference type="ARBA" id="ARBA00023065"/>
    </source>
</evidence>
<feature type="compositionally biased region" description="Polar residues" evidence="11">
    <location>
        <begin position="1"/>
        <end position="11"/>
    </location>
</feature>
<feature type="transmembrane region" description="Helical" evidence="12">
    <location>
        <begin position="132"/>
        <end position="153"/>
    </location>
</feature>
<dbReference type="PANTHER" id="PTHR43294:SF21">
    <property type="entry name" value="CATION TRANSPORTING ATPASE"/>
    <property type="match status" value="1"/>
</dbReference>
<dbReference type="InterPro" id="IPR001757">
    <property type="entry name" value="P_typ_ATPase"/>
</dbReference>
<dbReference type="Proteomes" id="UP000693981">
    <property type="component" value="Unassembled WGS sequence"/>
</dbReference>
<evidence type="ECO:0000256" key="2">
    <source>
        <dbReference type="ARBA" id="ARBA00022475"/>
    </source>
</evidence>
<evidence type="ECO:0000313" key="14">
    <source>
        <dbReference type="EMBL" id="KAG7382833.1"/>
    </source>
</evidence>